<dbReference type="InterPro" id="IPR022398">
    <property type="entry name" value="Peptidase_S8_His-AS"/>
</dbReference>
<evidence type="ECO:0000256" key="2">
    <source>
        <dbReference type="ARBA" id="ARBA00022670"/>
    </source>
</evidence>
<dbReference type="InterPro" id="IPR008979">
    <property type="entry name" value="Galactose-bd-like_sf"/>
</dbReference>
<organism evidence="14 15">
    <name type="scientific">Ranatra chinensis</name>
    <dbReference type="NCBI Taxonomy" id="642074"/>
    <lineage>
        <taxon>Eukaryota</taxon>
        <taxon>Metazoa</taxon>
        <taxon>Ecdysozoa</taxon>
        <taxon>Arthropoda</taxon>
        <taxon>Hexapoda</taxon>
        <taxon>Insecta</taxon>
        <taxon>Pterygota</taxon>
        <taxon>Neoptera</taxon>
        <taxon>Paraneoptera</taxon>
        <taxon>Hemiptera</taxon>
        <taxon>Heteroptera</taxon>
        <taxon>Panheteroptera</taxon>
        <taxon>Nepomorpha</taxon>
        <taxon>Nepidae</taxon>
        <taxon>Ranatrinae</taxon>
        <taxon>Ranatra</taxon>
    </lineage>
</organism>
<dbReference type="Pfam" id="PF01483">
    <property type="entry name" value="P_proprotein"/>
    <property type="match status" value="1"/>
</dbReference>
<evidence type="ECO:0000256" key="8">
    <source>
        <dbReference type="ARBA" id="ARBA00023145"/>
    </source>
</evidence>
<dbReference type="InterPro" id="IPR015500">
    <property type="entry name" value="Peptidase_S8_subtilisin-rel"/>
</dbReference>
<evidence type="ECO:0000256" key="7">
    <source>
        <dbReference type="ARBA" id="ARBA00022837"/>
    </source>
</evidence>
<keyword evidence="15" id="KW-1185">Reference proteome</keyword>
<proteinExistence type="inferred from homology"/>
<dbReference type="EMBL" id="JBFDAA010000015">
    <property type="protein sequence ID" value="KAL1117603.1"/>
    <property type="molecule type" value="Genomic_DNA"/>
</dbReference>
<dbReference type="PANTHER" id="PTHR42884:SF14">
    <property type="entry name" value="NEUROENDOCRINE CONVERTASE 1"/>
    <property type="match status" value="1"/>
</dbReference>
<keyword evidence="4" id="KW-0732">Signal</keyword>
<keyword evidence="9" id="KW-1015">Disulfide bond</keyword>
<dbReference type="InterPro" id="IPR036852">
    <property type="entry name" value="Peptidase_S8/S53_dom_sf"/>
</dbReference>
<gene>
    <name evidence="14" type="ORF">AAG570_003918</name>
</gene>
<dbReference type="GO" id="GO:0004252">
    <property type="term" value="F:serine-type endopeptidase activity"/>
    <property type="evidence" value="ECO:0007669"/>
    <property type="project" value="UniProtKB-UniRule"/>
</dbReference>
<dbReference type="AlphaFoldDB" id="A0ABD0YEV5"/>
<dbReference type="Gene3D" id="2.60.120.260">
    <property type="entry name" value="Galactose-binding domain-like"/>
    <property type="match status" value="1"/>
</dbReference>
<name>A0ABD0YEV5_9HEMI</name>
<sequence length="487" mass="53524">VEWLEPQIWRKREKRGIFSWLKSNYRKVFNDDLWPKEWYIHDYRRQRSGPVLDLNVVPCYKEGIQGQGVHIVVVDDGLEKDHVDIRDNYDASISCDLNDGDGDPTPRYDDFGTNSHGTKCAGEIAMVANNQVCGVGIAYKAKIGGIRLLDGPTNDLLESTALSFRLDRIDIFSNSWGPSDDGKTMEAPGKLTTLALEKGANEGRNGRGIIYVFASGNGKLYGDNCGADGYINSIYTVAIASASQEGKAVFYGERCSAIMAAAYSSGNARNEMVATTNLNNTCTLRHTGTSAAAPLAAGIMALLIQANPKLSWRDVQHLIALTSEVAPLAANSEWSQNGAGFWISPNFGFGLLNAHRLVQASRNFQTVPKKSICIVPVSIRGNTTLLKGRETSVRFRTKGCQGLSSEINYLEHVQFKVFVKYPRRGSISVTTQSPAGTRSILLEERFKDEATSGLKGWSMTSVHFWGESPIGLWTVTVRARVSHINIF</sequence>
<dbReference type="PRINTS" id="PR00723">
    <property type="entry name" value="SUBTILISIN"/>
</dbReference>
<feature type="active site" description="Charge relay system" evidence="11 12">
    <location>
        <position position="116"/>
    </location>
</feature>
<dbReference type="PROSITE" id="PS00138">
    <property type="entry name" value="SUBTILASE_SER"/>
    <property type="match status" value="1"/>
</dbReference>
<dbReference type="Proteomes" id="UP001558652">
    <property type="component" value="Unassembled WGS sequence"/>
</dbReference>
<dbReference type="InterPro" id="IPR034182">
    <property type="entry name" value="Kexin/furin"/>
</dbReference>
<feature type="active site" description="Charge relay system" evidence="11 12">
    <location>
        <position position="75"/>
    </location>
</feature>
<dbReference type="InterPro" id="IPR023828">
    <property type="entry name" value="Peptidase_S8_Ser-AS"/>
</dbReference>
<keyword evidence="10" id="KW-0325">Glycoprotein</keyword>
<keyword evidence="8" id="KW-0865">Zymogen</keyword>
<dbReference type="GO" id="GO:0006508">
    <property type="term" value="P:proteolysis"/>
    <property type="evidence" value="ECO:0007669"/>
    <property type="project" value="UniProtKB-KW"/>
</dbReference>
<evidence type="ECO:0000256" key="4">
    <source>
        <dbReference type="ARBA" id="ARBA00022729"/>
    </source>
</evidence>
<dbReference type="PANTHER" id="PTHR42884">
    <property type="entry name" value="PROPROTEIN CONVERTASE SUBTILISIN/KEXIN-RELATED"/>
    <property type="match status" value="1"/>
</dbReference>
<dbReference type="Pfam" id="PF00082">
    <property type="entry name" value="Peptidase_S8"/>
    <property type="match status" value="1"/>
</dbReference>
<keyword evidence="7" id="KW-0106">Calcium</keyword>
<dbReference type="GO" id="GO:0005737">
    <property type="term" value="C:cytoplasm"/>
    <property type="evidence" value="ECO:0007669"/>
    <property type="project" value="UniProtKB-ARBA"/>
</dbReference>
<evidence type="ECO:0000256" key="5">
    <source>
        <dbReference type="ARBA" id="ARBA00022801"/>
    </source>
</evidence>
<evidence type="ECO:0000313" key="15">
    <source>
        <dbReference type="Proteomes" id="UP001558652"/>
    </source>
</evidence>
<evidence type="ECO:0000256" key="10">
    <source>
        <dbReference type="ARBA" id="ARBA00023180"/>
    </source>
</evidence>
<feature type="domain" description="P/Homo B" evidence="13">
    <location>
        <begin position="366"/>
        <end position="487"/>
    </location>
</feature>
<evidence type="ECO:0000256" key="11">
    <source>
        <dbReference type="PIRSR" id="PIRSR615500-1"/>
    </source>
</evidence>
<dbReference type="SUPFAM" id="SSF52743">
    <property type="entry name" value="Subtilisin-like"/>
    <property type="match status" value="1"/>
</dbReference>
<evidence type="ECO:0000256" key="3">
    <source>
        <dbReference type="ARBA" id="ARBA00022685"/>
    </source>
</evidence>
<keyword evidence="3" id="KW-0165">Cleavage on pair of basic residues</keyword>
<dbReference type="Gene3D" id="3.40.50.200">
    <property type="entry name" value="Peptidase S8/S53 domain"/>
    <property type="match status" value="1"/>
</dbReference>
<evidence type="ECO:0000313" key="14">
    <source>
        <dbReference type="EMBL" id="KAL1117603.1"/>
    </source>
</evidence>
<keyword evidence="2 12" id="KW-0645">Protease</keyword>
<dbReference type="SUPFAM" id="SSF49785">
    <property type="entry name" value="Galactose-binding domain-like"/>
    <property type="match status" value="1"/>
</dbReference>
<protein>
    <recommendedName>
        <fullName evidence="13">P/Homo B domain-containing protein</fullName>
    </recommendedName>
</protein>
<dbReference type="InterPro" id="IPR002884">
    <property type="entry name" value="P_dom"/>
</dbReference>
<reference evidence="14 15" key="1">
    <citation type="submission" date="2024-07" db="EMBL/GenBank/DDBJ databases">
        <title>Chromosome-level genome assembly of the water stick insect Ranatra chinensis (Heteroptera: Nepidae).</title>
        <authorList>
            <person name="Liu X."/>
        </authorList>
    </citation>
    <scope>NUCLEOTIDE SEQUENCE [LARGE SCALE GENOMIC DNA]</scope>
    <source>
        <strain evidence="14">Cailab_2021Rc</strain>
        <tissue evidence="14">Muscle</tissue>
    </source>
</reference>
<feature type="non-terminal residue" evidence="14">
    <location>
        <position position="1"/>
    </location>
</feature>
<dbReference type="CDD" id="cd04059">
    <property type="entry name" value="Peptidases_S8_Protein_convertases_Kexins_Furin-like"/>
    <property type="match status" value="1"/>
</dbReference>
<evidence type="ECO:0000256" key="1">
    <source>
        <dbReference type="ARBA" id="ARBA00005325"/>
    </source>
</evidence>
<dbReference type="PROSITE" id="PS51892">
    <property type="entry name" value="SUBTILASE"/>
    <property type="match status" value="1"/>
</dbReference>
<keyword evidence="6 12" id="KW-0720">Serine protease</keyword>
<evidence type="ECO:0000259" key="13">
    <source>
        <dbReference type="PROSITE" id="PS51829"/>
    </source>
</evidence>
<accession>A0ABD0YEV5</accession>
<comment type="similarity">
    <text evidence="1">Belongs to the peptidase S8 family. Furin subfamily.</text>
</comment>
<dbReference type="GO" id="GO:0012505">
    <property type="term" value="C:endomembrane system"/>
    <property type="evidence" value="ECO:0007669"/>
    <property type="project" value="UniProtKB-ARBA"/>
</dbReference>
<keyword evidence="5 12" id="KW-0378">Hydrolase</keyword>
<dbReference type="PROSITE" id="PS00137">
    <property type="entry name" value="SUBTILASE_HIS"/>
    <property type="match status" value="1"/>
</dbReference>
<dbReference type="InterPro" id="IPR000209">
    <property type="entry name" value="Peptidase_S8/S53_dom"/>
</dbReference>
<dbReference type="PROSITE" id="PS00136">
    <property type="entry name" value="SUBTILASE_ASP"/>
    <property type="match status" value="1"/>
</dbReference>
<dbReference type="PROSITE" id="PS51829">
    <property type="entry name" value="P_HOMO_B"/>
    <property type="match status" value="1"/>
</dbReference>
<evidence type="ECO:0000256" key="6">
    <source>
        <dbReference type="ARBA" id="ARBA00022825"/>
    </source>
</evidence>
<evidence type="ECO:0000256" key="9">
    <source>
        <dbReference type="ARBA" id="ARBA00023157"/>
    </source>
</evidence>
<dbReference type="FunFam" id="3.40.50.200:FF:000021">
    <property type="entry name" value="Proprotein convertase subtilisin/kexin type 5a"/>
    <property type="match status" value="1"/>
</dbReference>
<dbReference type="InterPro" id="IPR023827">
    <property type="entry name" value="Peptidase_S8_Asp-AS"/>
</dbReference>
<feature type="active site" description="Charge relay system" evidence="11 12">
    <location>
        <position position="290"/>
    </location>
</feature>
<evidence type="ECO:0000256" key="12">
    <source>
        <dbReference type="PROSITE-ProRule" id="PRU01240"/>
    </source>
</evidence>
<comment type="caution">
    <text evidence="14">The sequence shown here is derived from an EMBL/GenBank/DDBJ whole genome shotgun (WGS) entry which is preliminary data.</text>
</comment>